<dbReference type="GO" id="GO:0006508">
    <property type="term" value="P:proteolysis"/>
    <property type="evidence" value="ECO:0007669"/>
    <property type="project" value="UniProtKB-KW"/>
</dbReference>
<evidence type="ECO:0000259" key="16">
    <source>
        <dbReference type="Pfam" id="PF00912"/>
    </source>
</evidence>
<proteinExistence type="inferred from homology"/>
<keyword evidence="6" id="KW-0808">Transferase</keyword>
<keyword evidence="3" id="KW-0121">Carboxypeptidase</keyword>
<dbReference type="RefSeq" id="WP_165010830.1">
    <property type="nucleotide sequence ID" value="NZ_CP064954.1"/>
</dbReference>
<dbReference type="SUPFAM" id="SSF56601">
    <property type="entry name" value="beta-lactamase/transpeptidase-like"/>
    <property type="match status" value="1"/>
</dbReference>
<dbReference type="GO" id="GO:0071555">
    <property type="term" value="P:cell wall organization"/>
    <property type="evidence" value="ECO:0007669"/>
    <property type="project" value="UniProtKB-KW"/>
</dbReference>
<dbReference type="InterPro" id="IPR050396">
    <property type="entry name" value="Glycosyltr_51/Transpeptidase"/>
</dbReference>
<keyword evidence="4" id="KW-0645">Protease</keyword>
<evidence type="ECO:0000256" key="8">
    <source>
        <dbReference type="ARBA" id="ARBA00022960"/>
    </source>
</evidence>
<keyword evidence="8" id="KW-0133">Cell shape</keyword>
<evidence type="ECO:0000256" key="12">
    <source>
        <dbReference type="ARBA" id="ARBA00034000"/>
    </source>
</evidence>
<feature type="domain" description="Penicillin-binding protein transpeptidase" evidence="15">
    <location>
        <begin position="352"/>
        <end position="614"/>
    </location>
</feature>
<dbReference type="Gene3D" id="1.10.3810.10">
    <property type="entry name" value="Biosynthetic peptidoglycan transglycosylase-like"/>
    <property type="match status" value="1"/>
</dbReference>
<evidence type="ECO:0000256" key="5">
    <source>
        <dbReference type="ARBA" id="ARBA00022676"/>
    </source>
</evidence>
<accession>A0A7T0KGG7</accession>
<dbReference type="GO" id="GO:0008658">
    <property type="term" value="F:penicillin binding"/>
    <property type="evidence" value="ECO:0007669"/>
    <property type="project" value="InterPro"/>
</dbReference>
<evidence type="ECO:0000256" key="10">
    <source>
        <dbReference type="ARBA" id="ARBA00023268"/>
    </source>
</evidence>
<feature type="domain" description="Glycosyl transferase family 51" evidence="16">
    <location>
        <begin position="73"/>
        <end position="254"/>
    </location>
</feature>
<dbReference type="PANTHER" id="PTHR32282:SF33">
    <property type="entry name" value="PEPTIDOGLYCAN GLYCOSYLTRANSFERASE"/>
    <property type="match status" value="1"/>
</dbReference>
<dbReference type="InterPro" id="IPR001460">
    <property type="entry name" value="PCN-bd_Tpept"/>
</dbReference>
<comment type="catalytic activity">
    <reaction evidence="13">
        <text>[GlcNAc-(1-&gt;4)-Mur2Ac(oyl-L-Ala-gamma-D-Glu-L-Lys-D-Ala-D-Ala)](n)-di-trans,octa-cis-undecaprenyl diphosphate + beta-D-GlcNAc-(1-&gt;4)-Mur2Ac(oyl-L-Ala-gamma-D-Glu-L-Lys-D-Ala-D-Ala)-di-trans,octa-cis-undecaprenyl diphosphate = [GlcNAc-(1-&gt;4)-Mur2Ac(oyl-L-Ala-gamma-D-Glu-L-Lys-D-Ala-D-Ala)](n+1)-di-trans,octa-cis-undecaprenyl diphosphate + di-trans,octa-cis-undecaprenyl diphosphate + H(+)</text>
        <dbReference type="Rhea" id="RHEA:23708"/>
        <dbReference type="Rhea" id="RHEA-COMP:9602"/>
        <dbReference type="Rhea" id="RHEA-COMP:9603"/>
        <dbReference type="ChEBI" id="CHEBI:15378"/>
        <dbReference type="ChEBI" id="CHEBI:58405"/>
        <dbReference type="ChEBI" id="CHEBI:60033"/>
        <dbReference type="ChEBI" id="CHEBI:78435"/>
        <dbReference type="EC" id="2.4.99.28"/>
    </reaction>
</comment>
<comment type="similarity">
    <text evidence="1">In the C-terminal section; belongs to the transpeptidase family.</text>
</comment>
<evidence type="ECO:0000256" key="2">
    <source>
        <dbReference type="ARBA" id="ARBA00007739"/>
    </source>
</evidence>
<evidence type="ECO:0000256" key="3">
    <source>
        <dbReference type="ARBA" id="ARBA00022645"/>
    </source>
</evidence>
<dbReference type="GO" id="GO:0008360">
    <property type="term" value="P:regulation of cell shape"/>
    <property type="evidence" value="ECO:0007669"/>
    <property type="project" value="UniProtKB-KW"/>
</dbReference>
<dbReference type="Gene3D" id="3.30.10.20">
    <property type="match status" value="1"/>
</dbReference>
<keyword evidence="18" id="KW-1185">Reference proteome</keyword>
<dbReference type="Proteomes" id="UP000594681">
    <property type="component" value="Chromosome"/>
</dbReference>
<sequence>MGVTYLKALGQMFVATVLVGLLVALACAPAAGLGGLAVKATTQAMVSDVQNLEAGNVPGVTTIRDAEGGTLAYLYTQRRHPVAPEQISHTIKDAIVSIEDRRFYEHEGVDIQGNFRAVATNLLAGGVSQGASTINQQYVKNYLLLVDAETDSERQAATEQSVARKLREMRIATQIDKSLSKDEILSNYLNLIPFGNHAYGIEAAARTYFGIPAAQLNYAQAAMLAGMVQSSEYLNPYTNRDAVVERRNLVLQALVTNGHLAQEEADRLAGQDLGVLPRPATLPNGCITAGNRGFFCDFVLDYLASKGLDKEELSRGGYTVDTTLVPHIQDAAQAAVNGQTSPTAEGVAEVMSVLVPEKNDRDVVAMVSSRAYGLDQDNFETILPQPYSLVGNGAGSIFKLFTAAAAIDAGYGIQETVPVPARYEASGLGHGGAANCPPDKYCVENAGTYQPTMTLQDALAHSPNSTFVQLLEQVGVPAIVDMSVKLGLRSYTEDASFSENTSIAQAAKDANMGAYTLGPTAVNPLELSNVGATIAAEGMWCEPNPVNRVTDRDGNQVFIEPTPCERALNPEVAAALTAALSQDTTKGTAADSARAFGFGAPTAAKTGTSESNKSSAFLGFASGLAAAPYIYNDGTTNAPLCTAPVRQCVEGTLFGGMEPARTYFALASQVDQGVLPPYNPQYNKGTTGDALLDSVRGMSQSQATATLQSAGYTVTTRMVPGFGVGYGAVVRALKSPGPLRPGGEVVLQLSDGTGAPTPTTDPGAARPGANPSPGNSDPAPAAPRPAPSLEEQLGNLANEFRNAFGLNN</sequence>
<dbReference type="SUPFAM" id="SSF53955">
    <property type="entry name" value="Lysozyme-like"/>
    <property type="match status" value="1"/>
</dbReference>
<dbReference type="GO" id="GO:0008955">
    <property type="term" value="F:peptidoglycan glycosyltransferase activity"/>
    <property type="evidence" value="ECO:0007669"/>
    <property type="project" value="UniProtKB-EC"/>
</dbReference>
<dbReference type="Gene3D" id="3.40.710.10">
    <property type="entry name" value="DD-peptidase/beta-lactamase superfamily"/>
    <property type="match status" value="1"/>
</dbReference>
<comment type="similarity">
    <text evidence="2">In the N-terminal section; belongs to the glycosyltransferase 51 family.</text>
</comment>
<evidence type="ECO:0000313" key="18">
    <source>
        <dbReference type="Proteomes" id="UP000594681"/>
    </source>
</evidence>
<keyword evidence="9" id="KW-0573">Peptidoglycan synthesis</keyword>
<dbReference type="Pfam" id="PF00912">
    <property type="entry name" value="Transgly"/>
    <property type="match status" value="1"/>
</dbReference>
<dbReference type="GO" id="GO:0009002">
    <property type="term" value="F:serine-type D-Ala-D-Ala carboxypeptidase activity"/>
    <property type="evidence" value="ECO:0007669"/>
    <property type="project" value="UniProtKB-EC"/>
</dbReference>
<evidence type="ECO:0000256" key="1">
    <source>
        <dbReference type="ARBA" id="ARBA00007090"/>
    </source>
</evidence>
<evidence type="ECO:0000256" key="6">
    <source>
        <dbReference type="ARBA" id="ARBA00022679"/>
    </source>
</evidence>
<evidence type="ECO:0000256" key="14">
    <source>
        <dbReference type="SAM" id="MobiDB-lite"/>
    </source>
</evidence>
<dbReference type="KEGG" id="cliz:G7Y31_00935"/>
<evidence type="ECO:0000313" key="17">
    <source>
        <dbReference type="EMBL" id="QPK79323.1"/>
    </source>
</evidence>
<feature type="region of interest" description="Disordered" evidence="14">
    <location>
        <begin position="741"/>
        <end position="790"/>
    </location>
</feature>
<keyword evidence="10" id="KW-0511">Multifunctional enzyme</keyword>
<dbReference type="GO" id="GO:0009252">
    <property type="term" value="P:peptidoglycan biosynthetic process"/>
    <property type="evidence" value="ECO:0007669"/>
    <property type="project" value="UniProtKB-KW"/>
</dbReference>
<organism evidence="17 18">
    <name type="scientific">Corynebacterium lizhenjunii</name>
    <dbReference type="NCBI Taxonomy" id="2709394"/>
    <lineage>
        <taxon>Bacteria</taxon>
        <taxon>Bacillati</taxon>
        <taxon>Actinomycetota</taxon>
        <taxon>Actinomycetes</taxon>
        <taxon>Mycobacteriales</taxon>
        <taxon>Corynebacteriaceae</taxon>
        <taxon>Corynebacterium</taxon>
    </lineage>
</organism>
<dbReference type="InterPro" id="IPR036950">
    <property type="entry name" value="PBP_transglycosylase"/>
</dbReference>
<evidence type="ECO:0000256" key="13">
    <source>
        <dbReference type="ARBA" id="ARBA00049902"/>
    </source>
</evidence>
<protein>
    <submittedName>
        <fullName evidence="17">Transglycosylase domain-containing protein</fullName>
    </submittedName>
</protein>
<evidence type="ECO:0000256" key="4">
    <source>
        <dbReference type="ARBA" id="ARBA00022670"/>
    </source>
</evidence>
<evidence type="ECO:0000256" key="9">
    <source>
        <dbReference type="ARBA" id="ARBA00022984"/>
    </source>
</evidence>
<evidence type="ECO:0000256" key="7">
    <source>
        <dbReference type="ARBA" id="ARBA00022801"/>
    </source>
</evidence>
<dbReference type="Pfam" id="PF00905">
    <property type="entry name" value="Transpeptidase"/>
    <property type="match status" value="1"/>
</dbReference>
<dbReference type="EMBL" id="CP064954">
    <property type="protein sequence ID" value="QPK79323.1"/>
    <property type="molecule type" value="Genomic_DNA"/>
</dbReference>
<dbReference type="AlphaFoldDB" id="A0A7T0KGG7"/>
<keyword evidence="7" id="KW-0378">Hydrolase</keyword>
<comment type="catalytic activity">
    <reaction evidence="12">
        <text>Preferential cleavage: (Ac)2-L-Lys-D-Ala-|-D-Ala. Also transpeptidation of peptidyl-alanyl moieties that are N-acyl substituents of D-alanine.</text>
        <dbReference type="EC" id="3.4.16.4"/>
    </reaction>
</comment>
<feature type="compositionally biased region" description="Low complexity" evidence="14">
    <location>
        <begin position="751"/>
        <end position="769"/>
    </location>
</feature>
<reference evidence="17 18" key="1">
    <citation type="submission" date="2020-11" db="EMBL/GenBank/DDBJ databases">
        <title>Corynebacterium sp. ZJ-599.</title>
        <authorList>
            <person name="Zhou J."/>
        </authorList>
    </citation>
    <scope>NUCLEOTIDE SEQUENCE [LARGE SCALE GENOMIC DNA]</scope>
    <source>
        <strain evidence="17 18">ZJ-599</strain>
    </source>
</reference>
<evidence type="ECO:0000259" key="15">
    <source>
        <dbReference type="Pfam" id="PF00905"/>
    </source>
</evidence>
<dbReference type="InterPro" id="IPR023346">
    <property type="entry name" value="Lysozyme-like_dom_sf"/>
</dbReference>
<dbReference type="InterPro" id="IPR001264">
    <property type="entry name" value="Glyco_trans_51"/>
</dbReference>
<gene>
    <name evidence="17" type="ORF">G7Y31_00935</name>
</gene>
<dbReference type="FunFam" id="1.10.3810.10:FF:000001">
    <property type="entry name" value="Penicillin-binding protein 1A"/>
    <property type="match status" value="1"/>
</dbReference>
<evidence type="ECO:0000256" key="11">
    <source>
        <dbReference type="ARBA" id="ARBA00023316"/>
    </source>
</evidence>
<name>A0A7T0KGG7_9CORY</name>
<dbReference type="PROSITE" id="PS51257">
    <property type="entry name" value="PROKAR_LIPOPROTEIN"/>
    <property type="match status" value="1"/>
</dbReference>
<dbReference type="InterPro" id="IPR012338">
    <property type="entry name" value="Beta-lactam/transpept-like"/>
</dbReference>
<dbReference type="PANTHER" id="PTHR32282">
    <property type="entry name" value="BINDING PROTEIN TRANSPEPTIDASE, PUTATIVE-RELATED"/>
    <property type="match status" value="1"/>
</dbReference>
<dbReference type="GO" id="GO:0030288">
    <property type="term" value="C:outer membrane-bounded periplasmic space"/>
    <property type="evidence" value="ECO:0007669"/>
    <property type="project" value="TreeGrafter"/>
</dbReference>
<keyword evidence="11" id="KW-0961">Cell wall biogenesis/degradation</keyword>
<keyword evidence="5" id="KW-0328">Glycosyltransferase</keyword>